<keyword evidence="3" id="KW-0862">Zinc</keyword>
<feature type="domain" description="RING-type" evidence="5">
    <location>
        <begin position="18"/>
        <end position="56"/>
    </location>
</feature>
<protein>
    <recommendedName>
        <fullName evidence="5">RING-type domain-containing protein</fullName>
    </recommendedName>
</protein>
<evidence type="ECO:0000256" key="4">
    <source>
        <dbReference type="PROSITE-ProRule" id="PRU00175"/>
    </source>
</evidence>
<evidence type="ECO:0000313" key="7">
    <source>
        <dbReference type="Proteomes" id="UP000728032"/>
    </source>
</evidence>
<dbReference type="InterPro" id="IPR013083">
    <property type="entry name" value="Znf_RING/FYVE/PHD"/>
</dbReference>
<dbReference type="EMBL" id="CAJPVJ010000175">
    <property type="protein sequence ID" value="CAG2161610.1"/>
    <property type="molecule type" value="Genomic_DNA"/>
</dbReference>
<dbReference type="AlphaFoldDB" id="A0A7R9QA29"/>
<dbReference type="SMART" id="SM00184">
    <property type="entry name" value="RING"/>
    <property type="match status" value="1"/>
</dbReference>
<dbReference type="OrthoDB" id="6477712at2759"/>
<dbReference type="Proteomes" id="UP000728032">
    <property type="component" value="Unassembled WGS sequence"/>
</dbReference>
<reference evidence="6" key="1">
    <citation type="submission" date="2020-11" db="EMBL/GenBank/DDBJ databases">
        <authorList>
            <person name="Tran Van P."/>
        </authorList>
    </citation>
    <scope>NUCLEOTIDE SEQUENCE</scope>
</reference>
<dbReference type="Gene3D" id="3.30.40.10">
    <property type="entry name" value="Zinc/RING finger domain, C3HC4 (zinc finger)"/>
    <property type="match status" value="1"/>
</dbReference>
<keyword evidence="7" id="KW-1185">Reference proteome</keyword>
<keyword evidence="2 4" id="KW-0863">Zinc-finger</keyword>
<gene>
    <name evidence="6" type="ORF">ONB1V03_LOCUS1214</name>
</gene>
<proteinExistence type="predicted"/>
<sequence length="56" mass="6457">MGFDIERFTSEVDENLICEICHKVYENPKSLSSCEHTFCFGCIEKIVINENLCPLD</sequence>
<dbReference type="Pfam" id="PF13923">
    <property type="entry name" value="zf-C3HC4_2"/>
    <property type="match status" value="1"/>
</dbReference>
<evidence type="ECO:0000313" key="6">
    <source>
        <dbReference type="EMBL" id="CAD7638102.1"/>
    </source>
</evidence>
<organism evidence="6">
    <name type="scientific">Oppiella nova</name>
    <dbReference type="NCBI Taxonomy" id="334625"/>
    <lineage>
        <taxon>Eukaryota</taxon>
        <taxon>Metazoa</taxon>
        <taxon>Ecdysozoa</taxon>
        <taxon>Arthropoda</taxon>
        <taxon>Chelicerata</taxon>
        <taxon>Arachnida</taxon>
        <taxon>Acari</taxon>
        <taxon>Acariformes</taxon>
        <taxon>Sarcoptiformes</taxon>
        <taxon>Oribatida</taxon>
        <taxon>Brachypylina</taxon>
        <taxon>Oppioidea</taxon>
        <taxon>Oppiidae</taxon>
        <taxon>Oppiella</taxon>
    </lineage>
</organism>
<evidence type="ECO:0000259" key="5">
    <source>
        <dbReference type="PROSITE" id="PS50089"/>
    </source>
</evidence>
<dbReference type="InterPro" id="IPR001841">
    <property type="entry name" value="Znf_RING"/>
</dbReference>
<dbReference type="InterPro" id="IPR017907">
    <property type="entry name" value="Znf_RING_CS"/>
</dbReference>
<evidence type="ECO:0000256" key="1">
    <source>
        <dbReference type="ARBA" id="ARBA00022723"/>
    </source>
</evidence>
<dbReference type="GO" id="GO:0008270">
    <property type="term" value="F:zinc ion binding"/>
    <property type="evidence" value="ECO:0007669"/>
    <property type="project" value="UniProtKB-KW"/>
</dbReference>
<dbReference type="EMBL" id="OC915000">
    <property type="protein sequence ID" value="CAD7638102.1"/>
    <property type="molecule type" value="Genomic_DNA"/>
</dbReference>
<dbReference type="SUPFAM" id="SSF57850">
    <property type="entry name" value="RING/U-box"/>
    <property type="match status" value="1"/>
</dbReference>
<dbReference type="PROSITE" id="PS00518">
    <property type="entry name" value="ZF_RING_1"/>
    <property type="match status" value="1"/>
</dbReference>
<name>A0A7R9QA29_9ACAR</name>
<keyword evidence="1" id="KW-0479">Metal-binding</keyword>
<feature type="non-terminal residue" evidence="6">
    <location>
        <position position="56"/>
    </location>
</feature>
<dbReference type="PROSITE" id="PS50089">
    <property type="entry name" value="ZF_RING_2"/>
    <property type="match status" value="1"/>
</dbReference>
<evidence type="ECO:0000256" key="2">
    <source>
        <dbReference type="ARBA" id="ARBA00022771"/>
    </source>
</evidence>
<accession>A0A7R9QA29</accession>
<evidence type="ECO:0000256" key="3">
    <source>
        <dbReference type="ARBA" id="ARBA00022833"/>
    </source>
</evidence>